<feature type="region of interest" description="Disordered" evidence="3">
    <location>
        <begin position="1"/>
        <end position="33"/>
    </location>
</feature>
<evidence type="ECO:0000313" key="5">
    <source>
        <dbReference type="Proteomes" id="UP000234206"/>
    </source>
</evidence>
<dbReference type="InterPro" id="IPR013078">
    <property type="entry name" value="His_Pase_superF_clade-1"/>
</dbReference>
<dbReference type="PANTHER" id="PTHR48100">
    <property type="entry name" value="BROAD-SPECIFICITY PHOSPHATASE YOR283W-RELATED"/>
    <property type="match status" value="1"/>
</dbReference>
<dbReference type="Pfam" id="PF00300">
    <property type="entry name" value="His_Phos_1"/>
    <property type="match status" value="1"/>
</dbReference>
<keyword evidence="5" id="KW-1185">Reference proteome</keyword>
<name>A0A2I1PB96_9MICO</name>
<dbReference type="InterPro" id="IPR050275">
    <property type="entry name" value="PGM_Phosphatase"/>
</dbReference>
<feature type="active site" description="Proton donor/acceptor" evidence="1">
    <location>
        <position position="123"/>
    </location>
</feature>
<dbReference type="PANTHER" id="PTHR48100:SF62">
    <property type="entry name" value="GLUCOSYL-3-PHOSPHOGLYCERATE PHOSPHATASE"/>
    <property type="match status" value="1"/>
</dbReference>
<dbReference type="Gene3D" id="3.40.50.1240">
    <property type="entry name" value="Phosphoglycerate mutase-like"/>
    <property type="match status" value="1"/>
</dbReference>
<evidence type="ECO:0000313" key="4">
    <source>
        <dbReference type="EMBL" id="PKZ41909.1"/>
    </source>
</evidence>
<evidence type="ECO:0000256" key="2">
    <source>
        <dbReference type="PIRSR" id="PIRSR613078-2"/>
    </source>
</evidence>
<reference evidence="4 5" key="1">
    <citation type="submission" date="2017-12" db="EMBL/GenBank/DDBJ databases">
        <title>Phylogenetic diversity of female urinary microbiome.</title>
        <authorList>
            <person name="Thomas-White K."/>
            <person name="Wolfe A.J."/>
        </authorList>
    </citation>
    <scope>NUCLEOTIDE SEQUENCE [LARGE SCALE GENOMIC DNA]</scope>
    <source>
        <strain evidence="4 5">UMB1298</strain>
    </source>
</reference>
<organism evidence="4 5">
    <name type="scientific">Kytococcus schroeteri</name>
    <dbReference type="NCBI Taxonomy" id="138300"/>
    <lineage>
        <taxon>Bacteria</taxon>
        <taxon>Bacillati</taxon>
        <taxon>Actinomycetota</taxon>
        <taxon>Actinomycetes</taxon>
        <taxon>Micrococcales</taxon>
        <taxon>Kytococcaceae</taxon>
        <taxon>Kytococcus</taxon>
    </lineage>
</organism>
<dbReference type="InterPro" id="IPR029033">
    <property type="entry name" value="His_PPase_superfam"/>
</dbReference>
<sequence length="243" mass="25322">MEGLPRGGPAAARAPGGPRGDRRPVRGRGPAPVVAAAGRSVTRTLLLQRHGRTADNAAGRYQGQADTPLDRTGREQARRAAPLLAGLRPDAVVSSDLARASATAREVGDLLGVGVLTDARLREVHMGQWQGRLRSELAGDPRWADTLAALRSGEDPRRGGTGETLAECVVRVGEAVEEHLRGIDEGGTLLVVGHGLSTRALVASRLGLTQSSLGPLGNTRWAQVTIGGSGWVLDAWNVGVEGV</sequence>
<dbReference type="GO" id="GO:0005737">
    <property type="term" value="C:cytoplasm"/>
    <property type="evidence" value="ECO:0007669"/>
    <property type="project" value="TreeGrafter"/>
</dbReference>
<dbReference type="GO" id="GO:0016791">
    <property type="term" value="F:phosphatase activity"/>
    <property type="evidence" value="ECO:0007669"/>
    <property type="project" value="TreeGrafter"/>
</dbReference>
<accession>A0A2I1PB96</accession>
<dbReference type="SMART" id="SM00855">
    <property type="entry name" value="PGAM"/>
    <property type="match status" value="1"/>
</dbReference>
<feature type="region of interest" description="Disordered" evidence="3">
    <location>
        <begin position="51"/>
        <end position="73"/>
    </location>
</feature>
<dbReference type="CDD" id="cd07067">
    <property type="entry name" value="HP_PGM_like"/>
    <property type="match status" value="1"/>
</dbReference>
<evidence type="ECO:0008006" key="6">
    <source>
        <dbReference type="Google" id="ProtNLM"/>
    </source>
</evidence>
<dbReference type="EMBL" id="PKIZ01000008">
    <property type="protein sequence ID" value="PKZ41909.1"/>
    <property type="molecule type" value="Genomic_DNA"/>
</dbReference>
<protein>
    <recommendedName>
        <fullName evidence="6">Histidine phosphatase family protein</fullName>
    </recommendedName>
</protein>
<feature type="active site" description="Tele-phosphohistidine intermediate" evidence="1">
    <location>
        <position position="50"/>
    </location>
</feature>
<feature type="binding site" evidence="2">
    <location>
        <position position="99"/>
    </location>
    <ligand>
        <name>substrate</name>
    </ligand>
</feature>
<evidence type="ECO:0000256" key="1">
    <source>
        <dbReference type="PIRSR" id="PIRSR613078-1"/>
    </source>
</evidence>
<dbReference type="OrthoDB" id="4697614at2"/>
<proteinExistence type="predicted"/>
<evidence type="ECO:0000256" key="3">
    <source>
        <dbReference type="SAM" id="MobiDB-lite"/>
    </source>
</evidence>
<gene>
    <name evidence="4" type="ORF">CYJ76_05535</name>
</gene>
<comment type="caution">
    <text evidence="4">The sequence shown here is derived from an EMBL/GenBank/DDBJ whole genome shotgun (WGS) entry which is preliminary data.</text>
</comment>
<feature type="compositionally biased region" description="Low complexity" evidence="3">
    <location>
        <begin position="7"/>
        <end position="16"/>
    </location>
</feature>
<dbReference type="AlphaFoldDB" id="A0A2I1PB96"/>
<dbReference type="Proteomes" id="UP000234206">
    <property type="component" value="Unassembled WGS sequence"/>
</dbReference>
<dbReference type="SUPFAM" id="SSF53254">
    <property type="entry name" value="Phosphoglycerate mutase-like"/>
    <property type="match status" value="1"/>
</dbReference>
<feature type="binding site" evidence="2">
    <location>
        <begin position="49"/>
        <end position="56"/>
    </location>
    <ligand>
        <name>substrate</name>
    </ligand>
</feature>